<sequence>MANDHRTWWEVEHLLGEAALTRTDFLCRRVNLGGRKFDLSADIDGPRSCKNFNIGRHCSGSAYAKTTPWPIGRTQWQGFEAVTQTFMCYRSTSFRY</sequence>
<proteinExistence type="predicted"/>
<comment type="caution">
    <text evidence="1">The sequence shown here is derived from an EMBL/GenBank/DDBJ whole genome shotgun (WGS) entry which is preliminary data.</text>
</comment>
<accession>A0A834LZS8</accession>
<name>A0A834LZS8_RHYFE</name>
<protein>
    <submittedName>
        <fullName evidence="1">Uncharacterized protein</fullName>
    </submittedName>
</protein>
<dbReference type="Proteomes" id="UP000625711">
    <property type="component" value="Unassembled WGS sequence"/>
</dbReference>
<evidence type="ECO:0000313" key="2">
    <source>
        <dbReference type="Proteomes" id="UP000625711"/>
    </source>
</evidence>
<evidence type="ECO:0000313" key="1">
    <source>
        <dbReference type="EMBL" id="KAF7265333.1"/>
    </source>
</evidence>
<gene>
    <name evidence="1" type="ORF">GWI33_021316</name>
</gene>
<dbReference type="AlphaFoldDB" id="A0A834LZS8"/>
<dbReference type="EMBL" id="JAACXV010014634">
    <property type="protein sequence ID" value="KAF7265333.1"/>
    <property type="molecule type" value="Genomic_DNA"/>
</dbReference>
<keyword evidence="2" id="KW-1185">Reference proteome</keyword>
<organism evidence="1 2">
    <name type="scientific">Rhynchophorus ferrugineus</name>
    <name type="common">Red palm weevil</name>
    <name type="synonym">Curculio ferrugineus</name>
    <dbReference type="NCBI Taxonomy" id="354439"/>
    <lineage>
        <taxon>Eukaryota</taxon>
        <taxon>Metazoa</taxon>
        <taxon>Ecdysozoa</taxon>
        <taxon>Arthropoda</taxon>
        <taxon>Hexapoda</taxon>
        <taxon>Insecta</taxon>
        <taxon>Pterygota</taxon>
        <taxon>Neoptera</taxon>
        <taxon>Endopterygota</taxon>
        <taxon>Coleoptera</taxon>
        <taxon>Polyphaga</taxon>
        <taxon>Cucujiformia</taxon>
        <taxon>Curculionidae</taxon>
        <taxon>Dryophthorinae</taxon>
        <taxon>Rhynchophorus</taxon>
    </lineage>
</organism>
<reference evidence="1" key="1">
    <citation type="submission" date="2020-08" db="EMBL/GenBank/DDBJ databases">
        <title>Genome sequencing and assembly of the red palm weevil Rhynchophorus ferrugineus.</title>
        <authorList>
            <person name="Dias G.B."/>
            <person name="Bergman C.M."/>
            <person name="Manee M."/>
        </authorList>
    </citation>
    <scope>NUCLEOTIDE SEQUENCE</scope>
    <source>
        <strain evidence="1">AA-2017</strain>
        <tissue evidence="1">Whole larva</tissue>
    </source>
</reference>